<dbReference type="GO" id="GO:0004565">
    <property type="term" value="F:beta-galactosidase activity"/>
    <property type="evidence" value="ECO:0007669"/>
    <property type="project" value="UniProtKB-ARBA"/>
</dbReference>
<dbReference type="OrthoDB" id="1657402at2759"/>
<dbReference type="Proteomes" id="UP001147760">
    <property type="component" value="Unassembled WGS sequence"/>
</dbReference>
<evidence type="ECO:0000256" key="1">
    <source>
        <dbReference type="ARBA" id="ARBA00022801"/>
    </source>
</evidence>
<sequence length="458" mass="50165">MNRNYLAHVEEQLHEDITVPLLVNDNLVMGYFAPGSGRGAVDIYAIDAYPLRYDCEVSSNVSRCPTTPFAIAEFQGVSVSPAYLTATPHLGANGTYGAPSSIAVTAFLGNGTSTNFYVIGHADFTSIDNTQYTLVLPTSIGDIKIPHLGGHLTLNGRDSKFHVTDYDVGGINLIYSSAEIFTQARGSGSTRVLILYGGAAETHEFGLPSHLGKPTVIIGDHIEIKQRGCSWVYLLWRNDAYNYWVTEWPVLGPIGNYSSPSKDVVFVKAGYRIRTMYLINNQLLLTGDVNATTEIEVISTPATRLKGITLNGEVLQTSTTSNGNVWGAVRYNPPKLDIPDLSNLEWKFIDSLTESQVSYDDSVWTPCILDSTNNPRQLDTPNTLYSMGYGYHTRSLLYRGHFNSNSREPNVWLNDTFLGSWVGSSANSTLVHNMSLSSVLPQGSPYVSSVLICSHGPR</sequence>
<reference evidence="4" key="1">
    <citation type="submission" date="2022-12" db="EMBL/GenBank/DDBJ databases">
        <authorList>
            <person name="Petersen C."/>
        </authorList>
    </citation>
    <scope>NUCLEOTIDE SEQUENCE</scope>
    <source>
        <strain evidence="4">IBT 17660</strain>
    </source>
</reference>
<dbReference type="InterPro" id="IPR008979">
    <property type="entry name" value="Galactose-bd-like_sf"/>
</dbReference>
<protein>
    <recommendedName>
        <fullName evidence="3">Beta-galactosidase domain-containing protein</fullName>
    </recommendedName>
</protein>
<dbReference type="Pfam" id="PF13364">
    <property type="entry name" value="BetaGal_ABD2"/>
    <property type="match status" value="1"/>
</dbReference>
<evidence type="ECO:0000313" key="4">
    <source>
        <dbReference type="EMBL" id="KAJ5456926.1"/>
    </source>
</evidence>
<dbReference type="InterPro" id="IPR036833">
    <property type="entry name" value="BetaGal_dom3_sf"/>
</dbReference>
<evidence type="ECO:0000259" key="3">
    <source>
        <dbReference type="SMART" id="SM01029"/>
    </source>
</evidence>
<reference evidence="4" key="2">
    <citation type="journal article" date="2023" name="IMA Fungus">
        <title>Comparative genomic study of the Penicillium genus elucidates a diverse pangenome and 15 lateral gene transfer events.</title>
        <authorList>
            <person name="Petersen C."/>
            <person name="Sorensen T."/>
            <person name="Nielsen M.R."/>
            <person name="Sondergaard T.E."/>
            <person name="Sorensen J.L."/>
            <person name="Fitzpatrick D.A."/>
            <person name="Frisvad J.C."/>
            <person name="Nielsen K.L."/>
        </authorList>
    </citation>
    <scope>NUCLEOTIDE SEQUENCE</scope>
    <source>
        <strain evidence="4">IBT 17660</strain>
    </source>
</reference>
<dbReference type="AlphaFoldDB" id="A0A9X0BGB7"/>
<dbReference type="Gene3D" id="2.60.390.10">
    <property type="entry name" value="Beta-galactosidase, domain 3"/>
    <property type="match status" value="1"/>
</dbReference>
<feature type="domain" description="Beta-galactosidase" evidence="3">
    <location>
        <begin position="83"/>
        <end position="243"/>
    </location>
</feature>
<dbReference type="InterPro" id="IPR025300">
    <property type="entry name" value="BetaGal_jelly_roll_dom"/>
</dbReference>
<dbReference type="Gene3D" id="2.60.120.260">
    <property type="entry name" value="Galactose-binding domain-like"/>
    <property type="match status" value="2"/>
</dbReference>
<dbReference type="SUPFAM" id="SSF49785">
    <property type="entry name" value="Galactose-binding domain-like"/>
    <property type="match status" value="1"/>
</dbReference>
<dbReference type="EMBL" id="JAPWDO010000009">
    <property type="protein sequence ID" value="KAJ5456926.1"/>
    <property type="molecule type" value="Genomic_DNA"/>
</dbReference>
<keyword evidence="2" id="KW-0326">Glycosidase</keyword>
<keyword evidence="5" id="KW-1185">Reference proteome</keyword>
<dbReference type="SUPFAM" id="SSF117100">
    <property type="entry name" value="Beta-galactosidase LacA, domain 3"/>
    <property type="match status" value="1"/>
</dbReference>
<dbReference type="SMART" id="SM01029">
    <property type="entry name" value="BetaGal_dom2"/>
    <property type="match status" value="1"/>
</dbReference>
<dbReference type="InterPro" id="IPR037110">
    <property type="entry name" value="Betagal_dom2_sf"/>
</dbReference>
<keyword evidence="1" id="KW-0378">Hydrolase</keyword>
<accession>A0A9X0BGB7</accession>
<proteinExistence type="predicted"/>
<dbReference type="InterPro" id="IPR018954">
    <property type="entry name" value="Betagal_dom2"/>
</dbReference>
<evidence type="ECO:0000256" key="2">
    <source>
        <dbReference type="ARBA" id="ARBA00023295"/>
    </source>
</evidence>
<organism evidence="4 5">
    <name type="scientific">Penicillium desertorum</name>
    <dbReference type="NCBI Taxonomy" id="1303715"/>
    <lineage>
        <taxon>Eukaryota</taxon>
        <taxon>Fungi</taxon>
        <taxon>Dikarya</taxon>
        <taxon>Ascomycota</taxon>
        <taxon>Pezizomycotina</taxon>
        <taxon>Eurotiomycetes</taxon>
        <taxon>Eurotiomycetidae</taxon>
        <taxon>Eurotiales</taxon>
        <taxon>Aspergillaceae</taxon>
        <taxon>Penicillium</taxon>
    </lineage>
</organism>
<comment type="caution">
    <text evidence="4">The sequence shown here is derived from an EMBL/GenBank/DDBJ whole genome shotgun (WGS) entry which is preliminary data.</text>
</comment>
<dbReference type="Pfam" id="PF10435">
    <property type="entry name" value="BetaGal_dom2"/>
    <property type="match status" value="1"/>
</dbReference>
<gene>
    <name evidence="4" type="ORF">N7530_012200</name>
</gene>
<dbReference type="InterPro" id="IPR025972">
    <property type="entry name" value="BetaGal_dom3"/>
</dbReference>
<dbReference type="SUPFAM" id="SSF51011">
    <property type="entry name" value="Glycosyl hydrolase domain"/>
    <property type="match status" value="1"/>
</dbReference>
<dbReference type="Gene3D" id="2.102.20.10">
    <property type="entry name" value="Beta-galactosidase, domain 2"/>
    <property type="match status" value="1"/>
</dbReference>
<dbReference type="Pfam" id="PF13363">
    <property type="entry name" value="BetaGal_dom3"/>
    <property type="match status" value="1"/>
</dbReference>
<evidence type="ECO:0000313" key="5">
    <source>
        <dbReference type="Proteomes" id="UP001147760"/>
    </source>
</evidence>
<name>A0A9X0BGB7_9EURO</name>